<sequence>MSVQNVDKLLRKLKRMDMDVNDTLAPIMARQAKFVQGEAKDLCPVDQGQLRNSIRTITRKSKYKVTALVHTNTEYAAYVEFGTGKVGETTPVANKYPGPLSYKQTKWKTRIPDVGWRYVAGQPAQPFLYPALKNNESKVRDNIANDLKQVIREARR</sequence>
<dbReference type="AlphaFoldDB" id="A0A9X5AQA6"/>
<organism evidence="1 2">
    <name type="scientific">Turicibacter sanguinis</name>
    <dbReference type="NCBI Taxonomy" id="154288"/>
    <lineage>
        <taxon>Bacteria</taxon>
        <taxon>Bacillati</taxon>
        <taxon>Bacillota</taxon>
        <taxon>Erysipelotrichia</taxon>
        <taxon>Erysipelotrichales</taxon>
        <taxon>Turicibacteraceae</taxon>
        <taxon>Turicibacter</taxon>
    </lineage>
</organism>
<proteinExistence type="predicted"/>
<dbReference type="EMBL" id="WMQE01000033">
    <property type="protein sequence ID" value="MTK22229.1"/>
    <property type="molecule type" value="Genomic_DNA"/>
</dbReference>
<evidence type="ECO:0000313" key="1">
    <source>
        <dbReference type="EMBL" id="MTK22229.1"/>
    </source>
</evidence>
<accession>A0A9X5AQA6</accession>
<dbReference type="InterPro" id="IPR010064">
    <property type="entry name" value="HK97-gp10_tail"/>
</dbReference>
<evidence type="ECO:0008006" key="3">
    <source>
        <dbReference type="Google" id="ProtNLM"/>
    </source>
</evidence>
<comment type="caution">
    <text evidence="1">The sequence shown here is derived from an EMBL/GenBank/DDBJ whole genome shotgun (WGS) entry which is preliminary data.</text>
</comment>
<dbReference type="Proteomes" id="UP000487649">
    <property type="component" value="Unassembled WGS sequence"/>
</dbReference>
<name>A0A9X5AQA6_9FIRM</name>
<gene>
    <name evidence="1" type="ORF">GMA92_12485</name>
</gene>
<dbReference type="NCBIfam" id="TIGR01725">
    <property type="entry name" value="phge_HK97_gp10"/>
    <property type="match status" value="1"/>
</dbReference>
<dbReference type="Pfam" id="PF04883">
    <property type="entry name" value="HK97-gp10_like"/>
    <property type="match status" value="1"/>
</dbReference>
<evidence type="ECO:0000313" key="2">
    <source>
        <dbReference type="Proteomes" id="UP000487649"/>
    </source>
</evidence>
<reference evidence="1 2" key="1">
    <citation type="journal article" date="2019" name="Nat. Med.">
        <title>A library of human gut bacterial isolates paired with longitudinal multiomics data enables mechanistic microbiome research.</title>
        <authorList>
            <person name="Poyet M."/>
            <person name="Groussin M."/>
            <person name="Gibbons S.M."/>
            <person name="Avila-Pacheco J."/>
            <person name="Jiang X."/>
            <person name="Kearney S.M."/>
            <person name="Perrotta A.R."/>
            <person name="Berdy B."/>
            <person name="Zhao S."/>
            <person name="Lieberman T.D."/>
            <person name="Swanson P.K."/>
            <person name="Smith M."/>
            <person name="Roesemann S."/>
            <person name="Alexander J.E."/>
            <person name="Rich S.A."/>
            <person name="Livny J."/>
            <person name="Vlamakis H."/>
            <person name="Clish C."/>
            <person name="Bullock K."/>
            <person name="Deik A."/>
            <person name="Scott J."/>
            <person name="Pierce K.A."/>
            <person name="Xavier R.J."/>
            <person name="Alm E.J."/>
        </authorList>
    </citation>
    <scope>NUCLEOTIDE SEQUENCE [LARGE SCALE GENOMIC DNA]</scope>
    <source>
        <strain evidence="1 2">BIOML-A198</strain>
    </source>
</reference>
<protein>
    <recommendedName>
        <fullName evidence="3">HK97 gp10 family phage protein</fullName>
    </recommendedName>
</protein>